<name>A0AAE1SQV3_9SOLA</name>
<keyword evidence="3" id="KW-1185">Reference proteome</keyword>
<accession>A0AAE1SQV3</accession>
<protein>
    <submittedName>
        <fullName evidence="2">Uncharacterized protein</fullName>
    </submittedName>
</protein>
<comment type="caution">
    <text evidence="2">The sequence shown here is derived from an EMBL/GenBank/DDBJ whole genome shotgun (WGS) entry which is preliminary data.</text>
</comment>
<evidence type="ECO:0000256" key="1">
    <source>
        <dbReference type="SAM" id="MobiDB-lite"/>
    </source>
</evidence>
<evidence type="ECO:0000313" key="3">
    <source>
        <dbReference type="Proteomes" id="UP001291623"/>
    </source>
</evidence>
<reference evidence="2" key="1">
    <citation type="submission" date="2023-12" db="EMBL/GenBank/DDBJ databases">
        <title>Genome assembly of Anisodus tanguticus.</title>
        <authorList>
            <person name="Wang Y.-J."/>
        </authorList>
    </citation>
    <scope>NUCLEOTIDE SEQUENCE</scope>
    <source>
        <strain evidence="2">KB-2021</strain>
        <tissue evidence="2">Leaf</tissue>
    </source>
</reference>
<feature type="region of interest" description="Disordered" evidence="1">
    <location>
        <begin position="16"/>
        <end position="36"/>
    </location>
</feature>
<dbReference type="Proteomes" id="UP001291623">
    <property type="component" value="Unassembled WGS sequence"/>
</dbReference>
<evidence type="ECO:0000313" key="2">
    <source>
        <dbReference type="EMBL" id="KAK4375164.1"/>
    </source>
</evidence>
<dbReference type="AlphaFoldDB" id="A0AAE1SQV3"/>
<feature type="compositionally biased region" description="Basic and acidic residues" evidence="1">
    <location>
        <begin position="21"/>
        <end position="36"/>
    </location>
</feature>
<dbReference type="EMBL" id="JAVYJV010000003">
    <property type="protein sequence ID" value="KAK4375164.1"/>
    <property type="molecule type" value="Genomic_DNA"/>
</dbReference>
<organism evidence="2 3">
    <name type="scientific">Anisodus tanguticus</name>
    <dbReference type="NCBI Taxonomy" id="243964"/>
    <lineage>
        <taxon>Eukaryota</taxon>
        <taxon>Viridiplantae</taxon>
        <taxon>Streptophyta</taxon>
        <taxon>Embryophyta</taxon>
        <taxon>Tracheophyta</taxon>
        <taxon>Spermatophyta</taxon>
        <taxon>Magnoliopsida</taxon>
        <taxon>eudicotyledons</taxon>
        <taxon>Gunneridae</taxon>
        <taxon>Pentapetalae</taxon>
        <taxon>asterids</taxon>
        <taxon>lamiids</taxon>
        <taxon>Solanales</taxon>
        <taxon>Solanaceae</taxon>
        <taxon>Solanoideae</taxon>
        <taxon>Hyoscyameae</taxon>
        <taxon>Anisodus</taxon>
    </lineage>
</organism>
<gene>
    <name evidence="2" type="ORF">RND71_005841</name>
</gene>
<proteinExistence type="predicted"/>
<sequence>MDSDLDMIFMDPMDLNSDLNPDMKNRSGSESTRIRSRSDPLTSYSYFYKTTNILKQLYIVLQM</sequence>